<comment type="catalytic activity">
    <reaction evidence="13 17">
        <text>L-leucine + 2-oxoglutarate = 4-methyl-2-oxopentanoate + L-glutamate</text>
        <dbReference type="Rhea" id="RHEA:18321"/>
        <dbReference type="ChEBI" id="CHEBI:16810"/>
        <dbReference type="ChEBI" id="CHEBI:17865"/>
        <dbReference type="ChEBI" id="CHEBI:29985"/>
        <dbReference type="ChEBI" id="CHEBI:57427"/>
        <dbReference type="EC" id="2.6.1.42"/>
    </reaction>
</comment>
<dbReference type="GO" id="GO:0052656">
    <property type="term" value="F:L-isoleucine-2-oxoglutarate transaminase activity"/>
    <property type="evidence" value="ECO:0007669"/>
    <property type="project" value="RHEA"/>
</dbReference>
<dbReference type="NCBIfam" id="NF009897">
    <property type="entry name" value="PRK13357.1"/>
    <property type="match status" value="1"/>
</dbReference>
<evidence type="ECO:0000256" key="1">
    <source>
        <dbReference type="ARBA" id="ARBA00001933"/>
    </source>
</evidence>
<dbReference type="GO" id="GO:0009099">
    <property type="term" value="P:L-valine biosynthetic process"/>
    <property type="evidence" value="ECO:0007669"/>
    <property type="project" value="UniProtKB-UniPathway"/>
</dbReference>
<dbReference type="UniPathway" id="UPA00049">
    <property type="reaction ID" value="UER00062"/>
</dbReference>
<dbReference type="CDD" id="cd01557">
    <property type="entry name" value="BCAT_beta_family"/>
    <property type="match status" value="1"/>
</dbReference>
<comment type="cofactor">
    <cofactor evidence="1 16">
        <name>pyridoxal 5'-phosphate</name>
        <dbReference type="ChEBI" id="CHEBI:597326"/>
    </cofactor>
</comment>
<dbReference type="OrthoDB" id="9804984at2"/>
<dbReference type="InterPro" id="IPR033939">
    <property type="entry name" value="BCAT_family"/>
</dbReference>
<feature type="modified residue" description="N6-(pyridoxal phosphate)lysine" evidence="14">
    <location>
        <position position="200"/>
    </location>
</feature>
<dbReference type="AlphaFoldDB" id="A0A4Y3WSA5"/>
<proteinExistence type="inferred from homology"/>
<accession>A0A4Y3WSA5</accession>
<comment type="pathway">
    <text evidence="4">Amino-acid biosynthesis; L-leucine biosynthesis; L-leucine from 3-methyl-2-oxobutanoate: step 4/4.</text>
</comment>
<reference evidence="18 19" key="1">
    <citation type="submission" date="2019-06" db="EMBL/GenBank/DDBJ databases">
        <title>Whole genome shotgun sequence of Pseudonocardia hydrocarbonoxydans NBRC 14498.</title>
        <authorList>
            <person name="Hosoyama A."/>
            <person name="Uohara A."/>
            <person name="Ohji S."/>
            <person name="Ichikawa N."/>
        </authorList>
    </citation>
    <scope>NUCLEOTIDE SEQUENCE [LARGE SCALE GENOMIC DNA]</scope>
    <source>
        <strain evidence="18 19">NBRC 14498</strain>
    </source>
</reference>
<evidence type="ECO:0000256" key="2">
    <source>
        <dbReference type="ARBA" id="ARBA00004824"/>
    </source>
</evidence>
<dbReference type="EC" id="2.6.1.42" evidence="17"/>
<evidence type="ECO:0000313" key="18">
    <source>
        <dbReference type="EMBL" id="GEC21674.1"/>
    </source>
</evidence>
<evidence type="ECO:0000256" key="8">
    <source>
        <dbReference type="ARBA" id="ARBA00022679"/>
    </source>
</evidence>
<evidence type="ECO:0000256" key="11">
    <source>
        <dbReference type="ARBA" id="ARBA00048212"/>
    </source>
</evidence>
<evidence type="ECO:0000256" key="6">
    <source>
        <dbReference type="ARBA" id="ARBA00022576"/>
    </source>
</evidence>
<comment type="pathway">
    <text evidence="3">Amino-acid biosynthesis; L-valine biosynthesis; L-valine from pyruvate: step 4/4.</text>
</comment>
<evidence type="ECO:0000256" key="7">
    <source>
        <dbReference type="ARBA" id="ARBA00022605"/>
    </source>
</evidence>
<dbReference type="SUPFAM" id="SSF56752">
    <property type="entry name" value="D-aminoacid aminotransferase-like PLP-dependent enzymes"/>
    <property type="match status" value="1"/>
</dbReference>
<gene>
    <name evidence="18" type="primary">ilvE</name>
    <name evidence="18" type="ORF">PHY01_39570</name>
</gene>
<dbReference type="PIRSF" id="PIRSF006468">
    <property type="entry name" value="BCAT1"/>
    <property type="match status" value="1"/>
</dbReference>
<dbReference type="InterPro" id="IPR005786">
    <property type="entry name" value="B_amino_transII"/>
</dbReference>
<dbReference type="UniPathway" id="UPA00047">
    <property type="reaction ID" value="UER00058"/>
</dbReference>
<dbReference type="GO" id="GO:0009098">
    <property type="term" value="P:L-leucine biosynthetic process"/>
    <property type="evidence" value="ECO:0007669"/>
    <property type="project" value="UniProtKB-UniPathway"/>
</dbReference>
<keyword evidence="6 17" id="KW-0032">Aminotransferase</keyword>
<keyword evidence="10 17" id="KW-0100">Branched-chain amino acid biosynthesis</keyword>
<comment type="catalytic activity">
    <reaction evidence="11 17">
        <text>L-valine + 2-oxoglutarate = 3-methyl-2-oxobutanoate + L-glutamate</text>
        <dbReference type="Rhea" id="RHEA:24813"/>
        <dbReference type="ChEBI" id="CHEBI:11851"/>
        <dbReference type="ChEBI" id="CHEBI:16810"/>
        <dbReference type="ChEBI" id="CHEBI:29985"/>
        <dbReference type="ChEBI" id="CHEBI:57762"/>
        <dbReference type="EC" id="2.6.1.42"/>
    </reaction>
</comment>
<keyword evidence="9 16" id="KW-0663">Pyridoxal phosphate</keyword>
<keyword evidence="19" id="KW-1185">Reference proteome</keyword>
<dbReference type="InterPro" id="IPR001544">
    <property type="entry name" value="Aminotrans_IV"/>
</dbReference>
<dbReference type="InterPro" id="IPR043131">
    <property type="entry name" value="BCAT-like_N"/>
</dbReference>
<evidence type="ECO:0000256" key="17">
    <source>
        <dbReference type="RuleBase" id="RU004517"/>
    </source>
</evidence>
<dbReference type="EMBL" id="BJNG01000036">
    <property type="protein sequence ID" value="GEC21674.1"/>
    <property type="molecule type" value="Genomic_DNA"/>
</dbReference>
<evidence type="ECO:0000256" key="3">
    <source>
        <dbReference type="ARBA" id="ARBA00004931"/>
    </source>
</evidence>
<comment type="pathway">
    <text evidence="2">Amino-acid biosynthesis; L-isoleucine biosynthesis; L-isoleucine from 2-oxobutanoate: step 4/4.</text>
</comment>
<dbReference type="NCBIfam" id="TIGR01123">
    <property type="entry name" value="ilvE_II"/>
    <property type="match status" value="1"/>
</dbReference>
<keyword evidence="8 17" id="KW-0808">Transferase</keyword>
<protein>
    <recommendedName>
        <fullName evidence="17">Branched-chain-amino-acid aminotransferase</fullName>
        <ecNumber evidence="17">2.6.1.42</ecNumber>
    </recommendedName>
</protein>
<evidence type="ECO:0000256" key="5">
    <source>
        <dbReference type="ARBA" id="ARBA00009320"/>
    </source>
</evidence>
<evidence type="ECO:0000256" key="10">
    <source>
        <dbReference type="ARBA" id="ARBA00023304"/>
    </source>
</evidence>
<dbReference type="Gene3D" id="3.20.10.10">
    <property type="entry name" value="D-amino Acid Aminotransferase, subunit A, domain 2"/>
    <property type="match status" value="1"/>
</dbReference>
<comment type="caution">
    <text evidence="18">The sequence shown here is derived from an EMBL/GenBank/DDBJ whole genome shotgun (WGS) entry which is preliminary data.</text>
</comment>
<dbReference type="Proteomes" id="UP000320338">
    <property type="component" value="Unassembled WGS sequence"/>
</dbReference>
<evidence type="ECO:0000256" key="4">
    <source>
        <dbReference type="ARBA" id="ARBA00005072"/>
    </source>
</evidence>
<dbReference type="InterPro" id="IPR036038">
    <property type="entry name" value="Aminotransferase-like"/>
</dbReference>
<evidence type="ECO:0000256" key="16">
    <source>
        <dbReference type="RuleBase" id="RU004516"/>
    </source>
</evidence>
<name>A0A4Y3WSA5_9PSEU</name>
<dbReference type="UniPathway" id="UPA00048">
    <property type="reaction ID" value="UER00073"/>
</dbReference>
<dbReference type="PANTHER" id="PTHR11825">
    <property type="entry name" value="SUBGROUP IIII AMINOTRANSFERASE"/>
    <property type="match status" value="1"/>
</dbReference>
<dbReference type="Pfam" id="PF01063">
    <property type="entry name" value="Aminotran_4"/>
    <property type="match status" value="1"/>
</dbReference>
<comment type="catalytic activity">
    <reaction evidence="12 17">
        <text>L-isoleucine + 2-oxoglutarate = (S)-3-methyl-2-oxopentanoate + L-glutamate</text>
        <dbReference type="Rhea" id="RHEA:24801"/>
        <dbReference type="ChEBI" id="CHEBI:16810"/>
        <dbReference type="ChEBI" id="CHEBI:29985"/>
        <dbReference type="ChEBI" id="CHEBI:35146"/>
        <dbReference type="ChEBI" id="CHEBI:58045"/>
        <dbReference type="EC" id="2.6.1.42"/>
    </reaction>
</comment>
<evidence type="ECO:0000313" key="19">
    <source>
        <dbReference type="Proteomes" id="UP000320338"/>
    </source>
</evidence>
<dbReference type="PANTHER" id="PTHR11825:SF44">
    <property type="entry name" value="BRANCHED-CHAIN-AMINO-ACID AMINOTRANSFERASE"/>
    <property type="match status" value="1"/>
</dbReference>
<keyword evidence="7 17" id="KW-0028">Amino-acid biosynthesis</keyword>
<evidence type="ECO:0000256" key="9">
    <source>
        <dbReference type="ARBA" id="ARBA00022898"/>
    </source>
</evidence>
<evidence type="ECO:0000256" key="14">
    <source>
        <dbReference type="PIRSR" id="PIRSR006468-1"/>
    </source>
</evidence>
<comment type="similarity">
    <text evidence="5 15">Belongs to the class-IV pyridoxal-phosphate-dependent aminotransferase family.</text>
</comment>
<organism evidence="18 19">
    <name type="scientific">Pseudonocardia hydrocarbonoxydans</name>
    <dbReference type="NCBI Taxonomy" id="76726"/>
    <lineage>
        <taxon>Bacteria</taxon>
        <taxon>Bacillati</taxon>
        <taxon>Actinomycetota</taxon>
        <taxon>Actinomycetes</taxon>
        <taxon>Pseudonocardiales</taxon>
        <taxon>Pseudonocardiaceae</taxon>
        <taxon>Pseudonocardia</taxon>
    </lineage>
</organism>
<dbReference type="PROSITE" id="PS00770">
    <property type="entry name" value="AA_TRANSFER_CLASS_4"/>
    <property type="match status" value="1"/>
</dbReference>
<dbReference type="GO" id="GO:0052654">
    <property type="term" value="F:L-leucine-2-oxoglutarate transaminase activity"/>
    <property type="evidence" value="ECO:0007669"/>
    <property type="project" value="RHEA"/>
</dbReference>
<evidence type="ECO:0000256" key="15">
    <source>
        <dbReference type="RuleBase" id="RU004106"/>
    </source>
</evidence>
<dbReference type="Gene3D" id="3.30.470.10">
    <property type="match status" value="1"/>
</dbReference>
<sequence>MTEFSRTPHPSPVPEDRRAAIVADPGFGRYFTDHMVTIPWNAEQGWHTPSVVPYGPLLLDPASMVLHYGQEIFEGLKAYQQPDGSVASFRPDANAARFRSSAARLAMAELPDELFLASLTELLTVDRAWVPPAGGEESVYLRPFMLATEVGLGVRPSAEYLYVLIASPAGAYFPGGVQPVDVWLCTDYTRAALGGTGTAKCGGNYAASLLPQAQASAHGCAQVAYLDAAEHRWVEEMGGMNLFYVFGSGESVEVVTPELSGSILPGITRDSLLVLAKELGCQVTERRISADEWLAGCASGAISEVFACGTAAVITPVGTVKHNDGEVVVGGGEPGPITMRLRDLLTRIQRGTAPDTHSWMHTLVR</sequence>
<evidence type="ECO:0000256" key="12">
    <source>
        <dbReference type="ARBA" id="ARBA00048798"/>
    </source>
</evidence>
<dbReference type="InterPro" id="IPR018300">
    <property type="entry name" value="Aminotrans_IV_CS"/>
</dbReference>
<dbReference type="GO" id="GO:0052655">
    <property type="term" value="F:L-valine-2-oxoglutarate transaminase activity"/>
    <property type="evidence" value="ECO:0007669"/>
    <property type="project" value="RHEA"/>
</dbReference>
<dbReference type="InterPro" id="IPR043132">
    <property type="entry name" value="BCAT-like_C"/>
</dbReference>
<dbReference type="RefSeq" id="WP_141280485.1">
    <property type="nucleotide sequence ID" value="NZ_BAAARZ010000020.1"/>
</dbReference>
<evidence type="ECO:0000256" key="13">
    <source>
        <dbReference type="ARBA" id="ARBA00049229"/>
    </source>
</evidence>
<dbReference type="GO" id="GO:0009097">
    <property type="term" value="P:isoleucine biosynthetic process"/>
    <property type="evidence" value="ECO:0007669"/>
    <property type="project" value="UniProtKB-UniPathway"/>
</dbReference>